<dbReference type="RefSeq" id="NP_982935.2">
    <property type="nucleotide sequence ID" value="NM_208288.2"/>
</dbReference>
<dbReference type="GO" id="GO:0030897">
    <property type="term" value="C:HOPS complex"/>
    <property type="evidence" value="ECO:0000318"/>
    <property type="project" value="GO_Central"/>
</dbReference>
<dbReference type="InterPro" id="IPR013083">
    <property type="entry name" value="Znf_RING/FYVE/PHD"/>
</dbReference>
<evidence type="ECO:0000313" key="13">
    <source>
        <dbReference type="EMBL" id="AAS50759.2"/>
    </source>
</evidence>
<dbReference type="EMBL" id="AE016815">
    <property type="protein sequence ID" value="AAS50759.2"/>
    <property type="molecule type" value="Genomic_DNA"/>
</dbReference>
<dbReference type="GO" id="GO:0061630">
    <property type="term" value="F:ubiquitin protein ligase activity"/>
    <property type="evidence" value="ECO:0007669"/>
    <property type="project" value="UniProtKB-EC"/>
</dbReference>
<dbReference type="InterPro" id="IPR015943">
    <property type="entry name" value="WD40/YVTN_repeat-like_dom_sf"/>
</dbReference>
<dbReference type="PANTHER" id="PTHR23323">
    <property type="entry name" value="VACUOLAR PROTEIN SORTING-ASSOCIATED PROTEIN"/>
    <property type="match status" value="1"/>
</dbReference>
<reference evidence="13 14" key="1">
    <citation type="journal article" date="2004" name="Science">
        <title>The Ashbya gossypii genome as a tool for mapping the ancient Saccharomyces cerevisiae genome.</title>
        <authorList>
            <person name="Dietrich F.S."/>
            <person name="Voegeli S."/>
            <person name="Brachat S."/>
            <person name="Lerch A."/>
            <person name="Gates K."/>
            <person name="Steiner S."/>
            <person name="Mohr C."/>
            <person name="Pohlmann R."/>
            <person name="Luedi P."/>
            <person name="Choi S."/>
            <person name="Wing R.A."/>
            <person name="Flavier A."/>
            <person name="Gaffney T.D."/>
            <person name="Philippsen P."/>
        </authorList>
    </citation>
    <scope>NUCLEOTIDE SEQUENCE [LARGE SCALE GENOMIC DNA]</scope>
    <source>
        <strain evidence="14">ATCC 10895 / CBS 109.51 / FGSC 9923 / NRRL Y-1056</strain>
    </source>
</reference>
<feature type="repeat" description="CHCR" evidence="11">
    <location>
        <begin position="405"/>
        <end position="585"/>
    </location>
</feature>
<dbReference type="GO" id="GO:0036205">
    <property type="term" value="P:histone catabolic process"/>
    <property type="evidence" value="ECO:0007669"/>
    <property type="project" value="EnsemblFungi"/>
</dbReference>
<dbReference type="GeneID" id="4619027"/>
<keyword evidence="4 10" id="KW-0863">Zinc-finger</keyword>
<keyword evidence="6 9" id="KW-0653">Protein transport</keyword>
<evidence type="ECO:0000256" key="6">
    <source>
        <dbReference type="ARBA" id="ARBA00022927"/>
    </source>
</evidence>
<protein>
    <recommendedName>
        <fullName evidence="9">E3 ubiquitin-protein ligase PEP5</fullName>
        <ecNumber evidence="9">2.3.2.27</ecNumber>
    </recommendedName>
</protein>
<dbReference type="GO" id="GO:0099022">
    <property type="term" value="P:vesicle tethering"/>
    <property type="evidence" value="ECO:0007669"/>
    <property type="project" value="EnsemblFungi"/>
</dbReference>
<dbReference type="STRING" id="284811.Q75DM9"/>
<dbReference type="eggNOG" id="KOG2114">
    <property type="taxonomic scope" value="Eukaryota"/>
</dbReference>
<comment type="similarity">
    <text evidence="1 9">Belongs to the VPS11 family.</text>
</comment>
<dbReference type="GO" id="GO:0007033">
    <property type="term" value="P:vacuole organization"/>
    <property type="evidence" value="ECO:0000318"/>
    <property type="project" value="GO_Central"/>
</dbReference>
<dbReference type="Gene3D" id="3.30.40.10">
    <property type="entry name" value="Zinc/RING finger domain, C3HC4 (zinc finger)"/>
    <property type="match status" value="1"/>
</dbReference>
<feature type="domain" description="RING-type" evidence="12">
    <location>
        <begin position="923"/>
        <end position="967"/>
    </location>
</feature>
<dbReference type="PIRSF" id="PIRSF007860">
    <property type="entry name" value="VPS11"/>
    <property type="match status" value="1"/>
</dbReference>
<dbReference type="GO" id="GO:0032889">
    <property type="term" value="P:regulation of vacuole fusion, non-autophagic"/>
    <property type="evidence" value="ECO:0007669"/>
    <property type="project" value="EnsemblFungi"/>
</dbReference>
<evidence type="ECO:0000256" key="4">
    <source>
        <dbReference type="ARBA" id="ARBA00022771"/>
    </source>
</evidence>
<dbReference type="SUPFAM" id="SSF57850">
    <property type="entry name" value="RING/U-box"/>
    <property type="match status" value="1"/>
</dbReference>
<evidence type="ECO:0000256" key="1">
    <source>
        <dbReference type="ARBA" id="ARBA00007070"/>
    </source>
</evidence>
<comment type="subcellular location">
    <subcellularLocation>
        <location evidence="8">Endomembrane system</location>
        <topology evidence="8">Peripheral membrane protein</topology>
        <orientation evidence="8">Cytoplasmic side</orientation>
    </subcellularLocation>
    <subcellularLocation>
        <location evidence="9">Vacuole membrane</location>
        <topology evidence="9">Peripheral membrane protein</topology>
        <orientation evidence="9">Cytoplasmic side</orientation>
    </subcellularLocation>
</comment>
<dbReference type="Pfam" id="PF17122">
    <property type="entry name" value="zf-C3H2C3"/>
    <property type="match status" value="1"/>
</dbReference>
<dbReference type="GO" id="GO:0005829">
    <property type="term" value="C:cytosol"/>
    <property type="evidence" value="ECO:0007669"/>
    <property type="project" value="GOC"/>
</dbReference>
<dbReference type="GO" id="GO:0006895">
    <property type="term" value="P:Golgi to endosome transport"/>
    <property type="evidence" value="ECO:0007669"/>
    <property type="project" value="EnsemblFungi"/>
</dbReference>
<dbReference type="InParanoid" id="Q75DM9"/>
<dbReference type="Pfam" id="PF23356">
    <property type="entry name" value="TPR_PEP5_VPS11"/>
    <property type="match status" value="1"/>
</dbReference>
<dbReference type="SUPFAM" id="SSF50978">
    <property type="entry name" value="WD40 repeat-like"/>
    <property type="match status" value="1"/>
</dbReference>
<keyword evidence="7 9" id="KW-0472">Membrane</keyword>
<evidence type="ECO:0000256" key="7">
    <source>
        <dbReference type="ARBA" id="ARBA00023136"/>
    </source>
</evidence>
<comment type="catalytic activity">
    <reaction evidence="9">
        <text>S-ubiquitinyl-[E2 ubiquitin-conjugating enzyme]-L-cysteine + [acceptor protein]-L-lysine = [E2 ubiquitin-conjugating enzyme]-L-cysteine + N(6)-ubiquitinyl-[acceptor protein]-L-lysine.</text>
        <dbReference type="EC" id="2.3.2.27"/>
    </reaction>
</comment>
<name>Q75DM9_EREGS</name>
<keyword evidence="9" id="KW-0926">Vacuole</keyword>
<keyword evidence="5" id="KW-0862">Zinc</keyword>
<dbReference type="InterPro" id="IPR001841">
    <property type="entry name" value="Znf_RING"/>
</dbReference>
<evidence type="ECO:0000256" key="3">
    <source>
        <dbReference type="ARBA" id="ARBA00022723"/>
    </source>
</evidence>
<keyword evidence="9" id="KW-0833">Ubl conjugation pathway</keyword>
<evidence type="ECO:0000256" key="9">
    <source>
        <dbReference type="PIRNR" id="PIRNR007860"/>
    </source>
</evidence>
<dbReference type="CDD" id="cd16688">
    <property type="entry name" value="RING-H2_Vps11"/>
    <property type="match status" value="1"/>
</dbReference>
<dbReference type="SMART" id="SM00249">
    <property type="entry name" value="PHD"/>
    <property type="match status" value="1"/>
</dbReference>
<dbReference type="PROSITE" id="PS50089">
    <property type="entry name" value="ZF_RING_2"/>
    <property type="match status" value="1"/>
</dbReference>
<dbReference type="GO" id="GO:0005768">
    <property type="term" value="C:endosome"/>
    <property type="evidence" value="ECO:0000318"/>
    <property type="project" value="GO_Central"/>
</dbReference>
<evidence type="ECO:0000256" key="2">
    <source>
        <dbReference type="ARBA" id="ARBA00022448"/>
    </source>
</evidence>
<accession>Q75DM9</accession>
<dbReference type="GO" id="GO:0045324">
    <property type="term" value="P:late endosome to vacuole transport"/>
    <property type="evidence" value="ECO:0007669"/>
    <property type="project" value="EnsemblFungi"/>
</dbReference>
<dbReference type="GO" id="GO:0007032">
    <property type="term" value="P:endosome organization"/>
    <property type="evidence" value="ECO:0000318"/>
    <property type="project" value="GO_Central"/>
</dbReference>
<evidence type="ECO:0000256" key="5">
    <source>
        <dbReference type="ARBA" id="ARBA00022833"/>
    </source>
</evidence>
<dbReference type="InterPro" id="IPR024763">
    <property type="entry name" value="VPS11_C"/>
</dbReference>
<sequence>MSFNSQRQFQLFEITPIRDPNFGTDTPLYSDPTLSAVTPLGNGTIAIAVRSVYIQTIDLKTPASLAEFKAYGDDYQITYLEYVKDGMLVSVGECVGKPTSIKIWNLGKTPKDAFDFHSTCEVRNGNNTFPVSAISLSQDLSCIVLGFVNGRIILVRGDLYRDRGSRQRIIYEDLNNEPITALFLNNDYSVTFASTTSRIMLFRTTGRNNGEPERVLNANTGIDLNCSCFNPERDELLCCLDKSVEFYKATGEKHSLLVEVPMKKRIFLIDNDHILLLSSVSTPNSTALQLSSTGTITKKVLILDLKNQLIAMNHLLASNIVHIYSDTVDGVYSVYLVTTDGVINRITEKPVDKQIKLITQRELYPIALQLAEQRSVSPLRIQEIRRQYGDALYKKNMKEEAVEQYIQCLDITETSEIISRFGIQKTSRPDDSRNLATYLWSMIKQKLSHSDHVTLLLAILIKLKDVDGIDYFISHFSRNGEFVEEGEDESSWSVDDETFFYSDIVLMDLDTILQLLKDSELDAQAFSLVHKFSKDPIQVVDVILNTLDDPHSALKYIKSLHVDDTLRVLIEFSKVLLEKLPNDTNALLIDVFTGRYQRSTKCEVNIREKKQTISRNNPVFHSYKAFVTYMYSTAGGVPNSEDIQEPTYHPPKPSLVFTSFIDRPFQFVVFLEACLESYNKFQGFLRDKQEILTTLYDIYLSLAATDEAHNEDWRTKATAVYKESEKLAGTCRSPQAPKASNTQFDNSLMMLISHINNVDLYSVEGDASGTEDLSVNKANLTNTFRSMCLTKEAKKCMNFLEKYGSVEPELYRMALGFFLSSKQVYDSIGGAPVFKARVLDKVIEMDLLQPLDILFVLSSTSVATFGLVRDFLINHIKAQQRETHNNEKLIQSYQGELQEKEMQLKTLLSESEPLQVKVKNNFCKMCHTLLDLPVIFFKCGHIYHQRCLPEDSISDGNGSPHYRCPNCAVDIEASENLIKPKKDNDTKASLLQAALSSEDSSGDRFKVVSEFIGKGGLEFGT</sequence>
<dbReference type="OrthoDB" id="26184at2759"/>
<dbReference type="HOGENOM" id="CLU_001287_0_0_1"/>
<evidence type="ECO:0000259" key="12">
    <source>
        <dbReference type="PROSITE" id="PS50089"/>
    </source>
</evidence>
<comment type="subunit">
    <text evidence="9">Component of the homotypic vacuole fusion and vacuole protein sorting (HOPS) complex. Component of the class C core vacuole/endosome tethering (CORVET) complex.</text>
</comment>
<keyword evidence="3" id="KW-0479">Metal-binding</keyword>
<dbReference type="GO" id="GO:0008270">
    <property type="term" value="F:zinc ion binding"/>
    <property type="evidence" value="ECO:0007669"/>
    <property type="project" value="UniProtKB-KW"/>
</dbReference>
<dbReference type="InterPro" id="IPR000547">
    <property type="entry name" value="Clathrin_H-chain/VPS_repeat"/>
</dbReference>
<dbReference type="InterPro" id="IPR057307">
    <property type="entry name" value="PEP5_VPS11_N"/>
</dbReference>
<evidence type="ECO:0000256" key="8">
    <source>
        <dbReference type="ARBA" id="ARBA00029433"/>
    </source>
</evidence>
<dbReference type="Proteomes" id="UP000000591">
    <property type="component" value="Chromosome II"/>
</dbReference>
<dbReference type="GO" id="GO:0048284">
    <property type="term" value="P:organelle fusion"/>
    <property type="evidence" value="ECO:0000318"/>
    <property type="project" value="GO_Central"/>
</dbReference>
<dbReference type="SMART" id="SM00184">
    <property type="entry name" value="RING"/>
    <property type="match status" value="1"/>
</dbReference>
<dbReference type="GO" id="GO:0006886">
    <property type="term" value="P:intracellular protein transport"/>
    <property type="evidence" value="ECO:0007669"/>
    <property type="project" value="UniProtKB-UniRule"/>
</dbReference>
<dbReference type="InterPro" id="IPR001965">
    <property type="entry name" value="Znf_PHD"/>
</dbReference>
<dbReference type="InterPro" id="IPR036322">
    <property type="entry name" value="WD40_repeat_dom_sf"/>
</dbReference>
<dbReference type="GO" id="GO:0042144">
    <property type="term" value="P:vacuole fusion, non-autophagic"/>
    <property type="evidence" value="ECO:0007669"/>
    <property type="project" value="EnsemblFungi"/>
</dbReference>
<gene>
    <name evidence="13" type="ORF">AGOS_ABL012C</name>
</gene>
<evidence type="ECO:0000256" key="10">
    <source>
        <dbReference type="PROSITE-ProRule" id="PRU00175"/>
    </source>
</evidence>
<dbReference type="InterPro" id="IPR057308">
    <property type="entry name" value="CHCR_PEP5_VPS11"/>
</dbReference>
<dbReference type="GO" id="GO:0033263">
    <property type="term" value="C:CORVET complex"/>
    <property type="evidence" value="ECO:0007669"/>
    <property type="project" value="UniProtKB-UniRule"/>
</dbReference>
<organism evidence="13 14">
    <name type="scientific">Eremothecium gossypii (strain ATCC 10895 / CBS 109.51 / FGSC 9923 / NRRL Y-1056)</name>
    <name type="common">Yeast</name>
    <name type="synonym">Ashbya gossypii</name>
    <dbReference type="NCBI Taxonomy" id="284811"/>
    <lineage>
        <taxon>Eukaryota</taxon>
        <taxon>Fungi</taxon>
        <taxon>Dikarya</taxon>
        <taxon>Ascomycota</taxon>
        <taxon>Saccharomycotina</taxon>
        <taxon>Saccharomycetes</taxon>
        <taxon>Saccharomycetales</taxon>
        <taxon>Saccharomycetaceae</taxon>
        <taxon>Eremothecium</taxon>
    </lineage>
</organism>
<dbReference type="OMA" id="ENENECP"/>
<keyword evidence="14" id="KW-1185">Reference proteome</keyword>
<keyword evidence="9" id="KW-0808">Transferase</keyword>
<dbReference type="GO" id="GO:0035542">
    <property type="term" value="P:regulation of SNARE complex assembly"/>
    <property type="evidence" value="ECO:0007669"/>
    <property type="project" value="EnsemblFungi"/>
</dbReference>
<evidence type="ECO:0000256" key="11">
    <source>
        <dbReference type="PROSITE-ProRule" id="PRU01006"/>
    </source>
</evidence>
<dbReference type="Gene3D" id="2.130.10.10">
    <property type="entry name" value="YVTN repeat-like/Quinoprotein amine dehydrogenase"/>
    <property type="match status" value="1"/>
</dbReference>
<dbReference type="GO" id="GO:0035091">
    <property type="term" value="F:phosphatidylinositol binding"/>
    <property type="evidence" value="ECO:0007669"/>
    <property type="project" value="EnsemblFungi"/>
</dbReference>
<dbReference type="EC" id="2.3.2.27" evidence="9"/>
<dbReference type="PANTHER" id="PTHR23323:SF24">
    <property type="entry name" value="VACUOLAR PROTEIN SORTING-ASSOCIATED PROTEIN 11 HOMOLOG"/>
    <property type="match status" value="1"/>
</dbReference>
<dbReference type="GO" id="GO:0030674">
    <property type="term" value="F:protein-macromolecule adaptor activity"/>
    <property type="evidence" value="ECO:0000318"/>
    <property type="project" value="GO_Central"/>
</dbReference>
<dbReference type="KEGG" id="ago:AGOS_ABL012C"/>
<dbReference type="GO" id="GO:0031901">
    <property type="term" value="C:early endosome membrane"/>
    <property type="evidence" value="ECO:0007669"/>
    <property type="project" value="EnsemblFungi"/>
</dbReference>
<dbReference type="GO" id="GO:0006904">
    <property type="term" value="P:vesicle docking involved in exocytosis"/>
    <property type="evidence" value="ECO:0000318"/>
    <property type="project" value="GO_Central"/>
</dbReference>
<evidence type="ECO:0000313" key="14">
    <source>
        <dbReference type="Proteomes" id="UP000000591"/>
    </source>
</evidence>
<dbReference type="FunFam" id="3.30.40.10:FF:001145">
    <property type="entry name" value="E3 ubiquitin-protein ligase PEP5"/>
    <property type="match status" value="1"/>
</dbReference>
<dbReference type="Pfam" id="PF12451">
    <property type="entry name" value="VPS11_C"/>
    <property type="match status" value="1"/>
</dbReference>
<reference evidence="14" key="2">
    <citation type="journal article" date="2013" name="G3 (Bethesda)">
        <title>Genomes of Ashbya fungi isolated from insects reveal four mating-type loci, numerous translocations, lack of transposons, and distinct gene duplications.</title>
        <authorList>
            <person name="Dietrich F.S."/>
            <person name="Voegeli S."/>
            <person name="Kuo S."/>
            <person name="Philippsen P."/>
        </authorList>
    </citation>
    <scope>GENOME REANNOTATION</scope>
    <source>
        <strain evidence="14">ATCC 10895 / CBS 109.51 / FGSC 9923 / NRRL Y-1056</strain>
    </source>
</reference>
<keyword evidence="2 9" id="KW-0813">Transport</keyword>
<dbReference type="FunCoup" id="Q75DM9">
    <property type="interactions" value="646"/>
</dbReference>
<dbReference type="Pfam" id="PF23341">
    <property type="entry name" value="PEP5_VPS11_N"/>
    <property type="match status" value="1"/>
</dbReference>
<dbReference type="AlphaFoldDB" id="Q75DM9"/>
<dbReference type="InterPro" id="IPR016528">
    <property type="entry name" value="VPS11"/>
</dbReference>
<proteinExistence type="inferred from homology"/>
<dbReference type="PROSITE" id="PS50236">
    <property type="entry name" value="CHCR"/>
    <property type="match status" value="1"/>
</dbReference>
<dbReference type="GO" id="GO:0000329">
    <property type="term" value="C:fungal-type vacuole membrane"/>
    <property type="evidence" value="ECO:0007669"/>
    <property type="project" value="UniProtKB-UniRule"/>
</dbReference>